<evidence type="ECO:0000256" key="6">
    <source>
        <dbReference type="ARBA" id="ARBA00023136"/>
    </source>
</evidence>
<feature type="transmembrane region" description="Helical" evidence="9">
    <location>
        <begin position="16"/>
        <end position="35"/>
    </location>
</feature>
<evidence type="ECO:0000256" key="3">
    <source>
        <dbReference type="ARBA" id="ARBA00022692"/>
    </source>
</evidence>
<reference evidence="12 13" key="1">
    <citation type="submission" date="2018-06" db="EMBL/GenBank/DDBJ databases">
        <authorList>
            <consortium name="Pathogen Informatics"/>
            <person name="Doyle S."/>
        </authorList>
    </citation>
    <scope>NUCLEOTIDE SEQUENCE [LARGE SCALE GENOMIC DNA]</scope>
    <source>
        <strain evidence="12 13">NCTC11820</strain>
    </source>
</reference>
<dbReference type="GO" id="GO:0008076">
    <property type="term" value="C:voltage-gated potassium channel complex"/>
    <property type="evidence" value="ECO:0007669"/>
    <property type="project" value="InterPro"/>
</dbReference>
<dbReference type="Gene3D" id="1.20.120.350">
    <property type="entry name" value="Voltage-gated potassium channels. Chain C"/>
    <property type="match status" value="1"/>
</dbReference>
<dbReference type="SUPFAM" id="SSF81324">
    <property type="entry name" value="Voltage-gated potassium channels"/>
    <property type="match status" value="1"/>
</dbReference>
<keyword evidence="6 9" id="KW-0472">Membrane</keyword>
<dbReference type="PRINTS" id="PR00169">
    <property type="entry name" value="KCHANNEL"/>
</dbReference>
<feature type="transmembrane region" description="Helical" evidence="9">
    <location>
        <begin position="178"/>
        <end position="203"/>
    </location>
</feature>
<dbReference type="Proteomes" id="UP000553981">
    <property type="component" value="Unassembled WGS sequence"/>
</dbReference>
<dbReference type="GO" id="GO:0005249">
    <property type="term" value="F:voltage-gated potassium channel activity"/>
    <property type="evidence" value="ECO:0007669"/>
    <property type="project" value="InterPro"/>
</dbReference>
<evidence type="ECO:0000313" key="14">
    <source>
        <dbReference type="Proteomes" id="UP000553981"/>
    </source>
</evidence>
<dbReference type="InterPro" id="IPR027359">
    <property type="entry name" value="Volt_channel_dom_sf"/>
</dbReference>
<keyword evidence="5" id="KW-0406">Ion transport</keyword>
<evidence type="ECO:0000256" key="9">
    <source>
        <dbReference type="SAM" id="Phobius"/>
    </source>
</evidence>
<keyword evidence="7 12" id="KW-0407">Ion channel</keyword>
<dbReference type="GO" id="GO:0001508">
    <property type="term" value="P:action potential"/>
    <property type="evidence" value="ECO:0007669"/>
    <property type="project" value="TreeGrafter"/>
</dbReference>
<dbReference type="RefSeq" id="WP_004007169.1">
    <property type="nucleotide sequence ID" value="NZ_CP068112.1"/>
</dbReference>
<dbReference type="PANTHER" id="PTHR11537:SF254">
    <property type="entry name" value="POTASSIUM VOLTAGE-GATED CHANNEL PROTEIN SHAB"/>
    <property type="match status" value="1"/>
</dbReference>
<feature type="transmembrane region" description="Helical" evidence="9">
    <location>
        <begin position="116"/>
        <end position="136"/>
    </location>
</feature>
<feature type="transmembrane region" description="Helical" evidence="9">
    <location>
        <begin position="73"/>
        <end position="95"/>
    </location>
</feature>
<dbReference type="EMBL" id="JABCUI010000003">
    <property type="protein sequence ID" value="NMW87574.1"/>
    <property type="molecule type" value="Genomic_DNA"/>
</dbReference>
<feature type="domain" description="Potassium channel" evidence="10">
    <location>
        <begin position="135"/>
        <end position="203"/>
    </location>
</feature>
<protein>
    <submittedName>
        <fullName evidence="11">Two pore domain potassium channel family protein</fullName>
    </submittedName>
    <submittedName>
        <fullName evidence="12">Voltage-gated potassium channel</fullName>
    </submittedName>
</protein>
<proteinExistence type="predicted"/>
<keyword evidence="8" id="KW-0175">Coiled coil</keyword>
<evidence type="ECO:0000313" key="12">
    <source>
        <dbReference type="EMBL" id="SQB65027.1"/>
    </source>
</evidence>
<dbReference type="PANTHER" id="PTHR11537">
    <property type="entry name" value="VOLTAGE-GATED POTASSIUM CHANNEL"/>
    <property type="match status" value="1"/>
</dbReference>
<dbReference type="EMBL" id="UASJ01000001">
    <property type="protein sequence ID" value="SQB65027.1"/>
    <property type="molecule type" value="Genomic_DNA"/>
</dbReference>
<evidence type="ECO:0000256" key="7">
    <source>
        <dbReference type="ARBA" id="ARBA00023303"/>
    </source>
</evidence>
<dbReference type="InterPro" id="IPR013099">
    <property type="entry name" value="K_chnl_dom"/>
</dbReference>
<dbReference type="GeneID" id="55565411"/>
<dbReference type="AlphaFoldDB" id="A0A2X2YMX6"/>
<keyword evidence="3 9" id="KW-0812">Transmembrane</keyword>
<dbReference type="Gene3D" id="1.20.5.110">
    <property type="match status" value="1"/>
</dbReference>
<evidence type="ECO:0000313" key="11">
    <source>
        <dbReference type="EMBL" id="NMW87574.1"/>
    </source>
</evidence>
<evidence type="ECO:0000256" key="8">
    <source>
        <dbReference type="SAM" id="Coils"/>
    </source>
</evidence>
<dbReference type="Gene3D" id="1.10.287.70">
    <property type="match status" value="1"/>
</dbReference>
<reference evidence="11 14" key="2">
    <citation type="submission" date="2020-04" db="EMBL/GenBank/DDBJ databases">
        <title>Antimicrobial susceptibility and clonality of vaginal-derived multi-drug resistant Mobiluncus isolates in China.</title>
        <authorList>
            <person name="Zhang X."/>
        </authorList>
    </citation>
    <scope>NUCLEOTIDE SEQUENCE [LARGE SCALE GENOMIC DNA]</scope>
    <source>
        <strain evidence="11 14">19</strain>
    </source>
</reference>
<comment type="subcellular location">
    <subcellularLocation>
        <location evidence="1">Membrane</location>
        <topology evidence="1">Multi-pass membrane protein</topology>
    </subcellularLocation>
</comment>
<name>A0A2X2YMX6_9ACTO</name>
<accession>A0A2X2YMX6</accession>
<evidence type="ECO:0000256" key="2">
    <source>
        <dbReference type="ARBA" id="ARBA00022448"/>
    </source>
</evidence>
<evidence type="ECO:0000259" key="10">
    <source>
        <dbReference type="Pfam" id="PF07885"/>
    </source>
</evidence>
<dbReference type="OMA" id="ANIAAWF"/>
<evidence type="ECO:0000256" key="5">
    <source>
        <dbReference type="ARBA" id="ARBA00023065"/>
    </source>
</evidence>
<dbReference type="InterPro" id="IPR028325">
    <property type="entry name" value="VG_K_chnl"/>
</dbReference>
<keyword evidence="2" id="KW-0813">Transport</keyword>
<evidence type="ECO:0000313" key="13">
    <source>
        <dbReference type="Proteomes" id="UP000250245"/>
    </source>
</evidence>
<evidence type="ECO:0000256" key="4">
    <source>
        <dbReference type="ARBA" id="ARBA00022989"/>
    </source>
</evidence>
<sequence length="239" mass="26553">MSESKRLDTWERFTDWPLLILAVLFLGAYAWEVIGNLQGRGASVTELIMNVVWAAFVADYVVRLFLAKPRFKWFITHLFDLLIVALPILRPLRLLRLVTFMKVLGRKAGSTFRGKIALYSVTSTALLIFVSALAVLDAERSVSDALITSFPQAIWWAFETITTVGYGDLYPISVTGRVVALCLMTGGVALIGVVTATLASWVVDVVNEKNEQDRAATSAEINELKQQISELTLLVESKR</sequence>
<feature type="coiled-coil region" evidence="8">
    <location>
        <begin position="207"/>
        <end position="234"/>
    </location>
</feature>
<keyword evidence="4 9" id="KW-1133">Transmembrane helix</keyword>
<gene>
    <name evidence="12" type="primary">kcsA</name>
    <name evidence="11" type="ORF">HHJ67_07395</name>
    <name evidence="12" type="ORF">NCTC11820_01302</name>
</gene>
<evidence type="ECO:0000256" key="1">
    <source>
        <dbReference type="ARBA" id="ARBA00004141"/>
    </source>
</evidence>
<dbReference type="Proteomes" id="UP000250245">
    <property type="component" value="Unassembled WGS sequence"/>
</dbReference>
<organism evidence="12 13">
    <name type="scientific">Mobiluncus curtisii</name>
    <dbReference type="NCBI Taxonomy" id="2051"/>
    <lineage>
        <taxon>Bacteria</taxon>
        <taxon>Bacillati</taxon>
        <taxon>Actinomycetota</taxon>
        <taxon>Actinomycetes</taxon>
        <taxon>Actinomycetales</taxon>
        <taxon>Actinomycetaceae</taxon>
        <taxon>Mobiluncus</taxon>
    </lineage>
</organism>
<dbReference type="Pfam" id="PF07885">
    <property type="entry name" value="Ion_trans_2"/>
    <property type="match status" value="1"/>
</dbReference>